<dbReference type="PROSITE" id="PS50035">
    <property type="entry name" value="PLD"/>
    <property type="match status" value="2"/>
</dbReference>
<keyword evidence="3 12" id="KW-0444">Lipid biosynthesis</keyword>
<dbReference type="CDD" id="cd09112">
    <property type="entry name" value="PLDc_CLS_2"/>
    <property type="match status" value="1"/>
</dbReference>
<reference evidence="15" key="1">
    <citation type="submission" date="2022-03" db="EMBL/GenBank/DDBJ databases">
        <authorList>
            <person name="Hettiarachchi G."/>
        </authorList>
    </citation>
    <scope>NUCLEOTIDE SEQUENCE</scope>
    <source>
        <strain evidence="15">LMG 32447</strain>
    </source>
</reference>
<dbReference type="HAMAP" id="MF_01916">
    <property type="entry name" value="Cardiolipin_synth_Cls"/>
    <property type="match status" value="1"/>
</dbReference>
<name>A0ABM9D2K2_9LACO</name>
<dbReference type="Proteomes" id="UP000838102">
    <property type="component" value="Unassembled WGS sequence"/>
</dbReference>
<organism evidence="15 16">
    <name type="scientific">Convivina praedatoris</name>
    <dbReference type="NCBI Taxonomy" id="2880963"/>
    <lineage>
        <taxon>Bacteria</taxon>
        <taxon>Bacillati</taxon>
        <taxon>Bacillota</taxon>
        <taxon>Bacilli</taxon>
        <taxon>Lactobacillales</taxon>
        <taxon>Lactobacillaceae</taxon>
        <taxon>Convivina</taxon>
    </lineage>
</organism>
<feature type="active site" evidence="12">
    <location>
        <position position="218"/>
    </location>
</feature>
<dbReference type="SMART" id="SM00155">
    <property type="entry name" value="PLDc"/>
    <property type="match status" value="2"/>
</dbReference>
<dbReference type="SUPFAM" id="SSF56024">
    <property type="entry name" value="Phospholipase D/nuclease"/>
    <property type="match status" value="2"/>
</dbReference>
<dbReference type="InterPro" id="IPR030874">
    <property type="entry name" value="Cardiolipin_synth_Firmi"/>
</dbReference>
<dbReference type="Pfam" id="PF13091">
    <property type="entry name" value="PLDc_2"/>
    <property type="match status" value="2"/>
</dbReference>
<evidence type="ECO:0000256" key="8">
    <source>
        <dbReference type="ARBA" id="ARBA00023098"/>
    </source>
</evidence>
<dbReference type="InterPro" id="IPR001736">
    <property type="entry name" value="PLipase_D/transphosphatidylase"/>
</dbReference>
<dbReference type="Gene3D" id="3.30.870.10">
    <property type="entry name" value="Endonuclease Chain A"/>
    <property type="match status" value="2"/>
</dbReference>
<feature type="active site" evidence="12">
    <location>
        <position position="399"/>
    </location>
</feature>
<keyword evidence="5 12" id="KW-0812">Transmembrane</keyword>
<dbReference type="InterPro" id="IPR027379">
    <property type="entry name" value="CLS_N"/>
</dbReference>
<dbReference type="EMBL" id="CAKOEU010000005">
    <property type="protein sequence ID" value="CAH1855718.1"/>
    <property type="molecule type" value="Genomic_DNA"/>
</dbReference>
<feature type="domain" description="PLD phosphodiesterase" evidence="14">
    <location>
        <begin position="213"/>
        <end position="240"/>
    </location>
</feature>
<comment type="function">
    <text evidence="12">Catalyzes the reversible phosphatidyl group transfer from one phosphatidylglycerol molecule to another to form cardiolipin (CL) (diphosphatidylglycerol) and glycerol.</text>
</comment>
<feature type="active site" evidence="12">
    <location>
        <position position="404"/>
    </location>
</feature>
<proteinExistence type="inferred from homology"/>
<feature type="transmembrane region" description="Helical" evidence="12">
    <location>
        <begin position="32"/>
        <end position="51"/>
    </location>
</feature>
<evidence type="ECO:0000256" key="4">
    <source>
        <dbReference type="ARBA" id="ARBA00022679"/>
    </source>
</evidence>
<comment type="caution">
    <text evidence="15">The sequence shown here is derived from an EMBL/GenBank/DDBJ whole genome shotgun (WGS) entry which is preliminary data.</text>
</comment>
<keyword evidence="4 12" id="KW-0808">Transferase</keyword>
<dbReference type="PANTHER" id="PTHR21248:SF22">
    <property type="entry name" value="PHOSPHOLIPASE D"/>
    <property type="match status" value="1"/>
</dbReference>
<evidence type="ECO:0000256" key="12">
    <source>
        <dbReference type="HAMAP-Rule" id="MF_01916"/>
    </source>
</evidence>
<evidence type="ECO:0000256" key="6">
    <source>
        <dbReference type="ARBA" id="ARBA00022737"/>
    </source>
</evidence>
<sequence length="479" mass="55408">MWYIVYFLVLLNTILALVTVFREPRDIAATWAWMLVLIFLPVIGFLLYSFAGRKLPKKRLFRYQAQDFNEIRKLIGQRLQQLAIQPNEQPIKNSRDNSLITLFNTLNQTYLAPNNHVRIFTNGPQLFEQLIKDLKAAKETINIEFYTFYSDKLGHQILDILVEKARQGVKVHVVYDSLGSFGTSELFFRPLRAAGGYARPFLHTHSILFDFRLNFRDHRKIVVIDGKLGYIGGYNIGDQYVNQSRKFGYWRDTHLRITGPAVYQLQGQFILDWNATDIKNPIKVTLAEYFPLVSADGNSNLQIVTSGPDSDEQQIKMGYIRLIQLAQRTCWIQTPYLIPDDSTYDALRIAASSGIDVRIMVPCMPDHPFVYRATQYYAHQLAFAGVKVYYYRKGFIHAKTVVIDNKMASVGSANFDFRSFKLNFEINSFIYDKALAHKLGQIFEEDLKDSTLETPADFAKQSWWLNFKQHFSRLLAPIL</sequence>
<feature type="active site" evidence="12">
    <location>
        <position position="397"/>
    </location>
</feature>
<keyword evidence="16" id="KW-1185">Reference proteome</keyword>
<keyword evidence="2 12" id="KW-1003">Cell membrane</keyword>
<comment type="subcellular location">
    <subcellularLocation>
        <location evidence="1 12">Cell membrane</location>
        <topology evidence="1 12">Multi-pass membrane protein</topology>
    </subcellularLocation>
</comment>
<feature type="active site" evidence="12">
    <location>
        <position position="225"/>
    </location>
</feature>
<dbReference type="InterPro" id="IPR025202">
    <property type="entry name" value="PLD-like_dom"/>
</dbReference>
<evidence type="ECO:0000256" key="10">
    <source>
        <dbReference type="ARBA" id="ARBA00023209"/>
    </source>
</evidence>
<evidence type="ECO:0000256" key="2">
    <source>
        <dbReference type="ARBA" id="ARBA00022475"/>
    </source>
</evidence>
<dbReference type="EC" id="2.7.8.-" evidence="12 13"/>
<feature type="domain" description="PLD phosphodiesterase" evidence="14">
    <location>
        <begin position="392"/>
        <end position="419"/>
    </location>
</feature>
<comment type="caution">
    <text evidence="12">Lacks conserved residue(s) required for the propagation of feature annotation.</text>
</comment>
<gene>
    <name evidence="15" type="primary">clsA</name>
    <name evidence="15" type="ORF">LMG032447_01149</name>
</gene>
<evidence type="ECO:0000259" key="14">
    <source>
        <dbReference type="PROSITE" id="PS50035"/>
    </source>
</evidence>
<evidence type="ECO:0000256" key="9">
    <source>
        <dbReference type="ARBA" id="ARBA00023136"/>
    </source>
</evidence>
<accession>A0ABM9D2K2</accession>
<keyword evidence="8 12" id="KW-0443">Lipid metabolism</keyword>
<protein>
    <recommendedName>
        <fullName evidence="12 13">Cardiolipin synthase</fullName>
        <shortName evidence="12">CL synthase</shortName>
        <ecNumber evidence="12 13">2.7.8.-</ecNumber>
    </recommendedName>
</protein>
<keyword evidence="7 12" id="KW-1133">Transmembrane helix</keyword>
<keyword evidence="10 12" id="KW-0594">Phospholipid biosynthesis</keyword>
<dbReference type="InterPro" id="IPR022924">
    <property type="entry name" value="Cardiolipin_synthase"/>
</dbReference>
<evidence type="ECO:0000313" key="16">
    <source>
        <dbReference type="Proteomes" id="UP000838102"/>
    </source>
</evidence>
<feature type="active site" evidence="12">
    <location>
        <position position="220"/>
    </location>
</feature>
<comment type="catalytic activity">
    <reaction evidence="12">
        <text>2 a 1,2-diacyl-sn-glycero-3-phospho-(1'-sn-glycerol) = a cardiolipin + glycerol</text>
        <dbReference type="Rhea" id="RHEA:31451"/>
        <dbReference type="ChEBI" id="CHEBI:17754"/>
        <dbReference type="ChEBI" id="CHEBI:62237"/>
        <dbReference type="ChEBI" id="CHEBI:64716"/>
    </reaction>
</comment>
<dbReference type="NCBIfam" id="TIGR04265">
    <property type="entry name" value="bac_cardiolipin"/>
    <property type="match status" value="1"/>
</dbReference>
<evidence type="ECO:0000256" key="11">
    <source>
        <dbReference type="ARBA" id="ARBA00023264"/>
    </source>
</evidence>
<evidence type="ECO:0000256" key="7">
    <source>
        <dbReference type="ARBA" id="ARBA00022989"/>
    </source>
</evidence>
<evidence type="ECO:0000256" key="1">
    <source>
        <dbReference type="ARBA" id="ARBA00004651"/>
    </source>
</evidence>
<dbReference type="Pfam" id="PF13396">
    <property type="entry name" value="PLDc_N"/>
    <property type="match status" value="1"/>
</dbReference>
<keyword evidence="6" id="KW-0677">Repeat</keyword>
<keyword evidence="11 12" id="KW-1208">Phospholipid metabolism</keyword>
<evidence type="ECO:0000256" key="3">
    <source>
        <dbReference type="ARBA" id="ARBA00022516"/>
    </source>
</evidence>
<dbReference type="CDD" id="cd09110">
    <property type="entry name" value="PLDc_CLS_1"/>
    <property type="match status" value="1"/>
</dbReference>
<evidence type="ECO:0000313" key="15">
    <source>
        <dbReference type="EMBL" id="CAH1855718.1"/>
    </source>
</evidence>
<keyword evidence="9 12" id="KW-0472">Membrane</keyword>
<dbReference type="PANTHER" id="PTHR21248">
    <property type="entry name" value="CARDIOLIPIN SYNTHASE"/>
    <property type="match status" value="1"/>
</dbReference>
<dbReference type="RefSeq" id="WP_248706526.1">
    <property type="nucleotide sequence ID" value="NZ_CAKOET010000005.1"/>
</dbReference>
<comment type="similarity">
    <text evidence="12">Belongs to the phospholipase D family. Cardiolipin synthase subfamily.</text>
</comment>
<evidence type="ECO:0000256" key="13">
    <source>
        <dbReference type="NCBIfam" id="TIGR04265"/>
    </source>
</evidence>
<dbReference type="GO" id="GO:0016740">
    <property type="term" value="F:transferase activity"/>
    <property type="evidence" value="ECO:0007669"/>
    <property type="project" value="UniProtKB-KW"/>
</dbReference>
<evidence type="ECO:0000256" key="5">
    <source>
        <dbReference type="ARBA" id="ARBA00022692"/>
    </source>
</evidence>